<evidence type="ECO:0000313" key="1">
    <source>
        <dbReference type="EMBL" id="KAI3739832.1"/>
    </source>
</evidence>
<reference evidence="2" key="1">
    <citation type="journal article" date="2022" name="Mol. Ecol. Resour.">
        <title>The genomes of chicory, endive, great burdock and yacon provide insights into Asteraceae palaeo-polyploidization history and plant inulin production.</title>
        <authorList>
            <person name="Fan W."/>
            <person name="Wang S."/>
            <person name="Wang H."/>
            <person name="Wang A."/>
            <person name="Jiang F."/>
            <person name="Liu H."/>
            <person name="Zhao H."/>
            <person name="Xu D."/>
            <person name="Zhang Y."/>
        </authorList>
    </citation>
    <scope>NUCLEOTIDE SEQUENCE [LARGE SCALE GENOMIC DNA]</scope>
    <source>
        <strain evidence="2">cv. Punajuju</strain>
    </source>
</reference>
<keyword evidence="2" id="KW-1185">Reference proteome</keyword>
<sequence>MVADSRSLGLLSPAATAFTNILEPESGWESSLNICRFFLRQVAFIFAANIVSSNCFSLNIDFWLWMHVLDNL</sequence>
<accession>A0ACB9CZU9</accession>
<dbReference type="Proteomes" id="UP001055811">
    <property type="component" value="Linkage Group LG05"/>
</dbReference>
<organism evidence="1 2">
    <name type="scientific">Cichorium intybus</name>
    <name type="common">Chicory</name>
    <dbReference type="NCBI Taxonomy" id="13427"/>
    <lineage>
        <taxon>Eukaryota</taxon>
        <taxon>Viridiplantae</taxon>
        <taxon>Streptophyta</taxon>
        <taxon>Embryophyta</taxon>
        <taxon>Tracheophyta</taxon>
        <taxon>Spermatophyta</taxon>
        <taxon>Magnoliopsida</taxon>
        <taxon>eudicotyledons</taxon>
        <taxon>Gunneridae</taxon>
        <taxon>Pentapetalae</taxon>
        <taxon>asterids</taxon>
        <taxon>campanulids</taxon>
        <taxon>Asterales</taxon>
        <taxon>Asteraceae</taxon>
        <taxon>Cichorioideae</taxon>
        <taxon>Cichorieae</taxon>
        <taxon>Cichoriinae</taxon>
        <taxon>Cichorium</taxon>
    </lineage>
</organism>
<proteinExistence type="predicted"/>
<reference evidence="1 2" key="2">
    <citation type="journal article" date="2022" name="Mol. Ecol. Resour.">
        <title>The genomes of chicory, endive, great burdock and yacon provide insights into Asteraceae paleo-polyploidization history and plant inulin production.</title>
        <authorList>
            <person name="Fan W."/>
            <person name="Wang S."/>
            <person name="Wang H."/>
            <person name="Wang A."/>
            <person name="Jiang F."/>
            <person name="Liu H."/>
            <person name="Zhao H."/>
            <person name="Xu D."/>
            <person name="Zhang Y."/>
        </authorList>
    </citation>
    <scope>NUCLEOTIDE SEQUENCE [LARGE SCALE GENOMIC DNA]</scope>
    <source>
        <strain evidence="2">cv. Punajuju</strain>
        <tissue evidence="1">Leaves</tissue>
    </source>
</reference>
<dbReference type="EMBL" id="CM042013">
    <property type="protein sequence ID" value="KAI3739832.1"/>
    <property type="molecule type" value="Genomic_DNA"/>
</dbReference>
<protein>
    <submittedName>
        <fullName evidence="1">Uncharacterized protein</fullName>
    </submittedName>
</protein>
<gene>
    <name evidence="1" type="ORF">L2E82_30244</name>
</gene>
<name>A0ACB9CZU9_CICIN</name>
<evidence type="ECO:0000313" key="2">
    <source>
        <dbReference type="Proteomes" id="UP001055811"/>
    </source>
</evidence>
<comment type="caution">
    <text evidence="1">The sequence shown here is derived from an EMBL/GenBank/DDBJ whole genome shotgun (WGS) entry which is preliminary data.</text>
</comment>